<organism evidence="4 5">
    <name type="scientific">Gemmatimonas aurantiaca (strain DSM 14586 / JCM 11422 / NBRC 100505 / T-27)</name>
    <dbReference type="NCBI Taxonomy" id="379066"/>
    <lineage>
        <taxon>Bacteria</taxon>
        <taxon>Pseudomonadati</taxon>
        <taxon>Gemmatimonadota</taxon>
        <taxon>Gemmatimonadia</taxon>
        <taxon>Gemmatimonadales</taxon>
        <taxon>Gemmatimonadaceae</taxon>
        <taxon>Gemmatimonas</taxon>
    </lineage>
</organism>
<accession>C1A8F0</accession>
<evidence type="ECO:0000313" key="5">
    <source>
        <dbReference type="Proteomes" id="UP000002209"/>
    </source>
</evidence>
<dbReference type="PANTHER" id="PTHR10584:SF166">
    <property type="entry name" value="RIBOKINASE"/>
    <property type="match status" value="1"/>
</dbReference>
<dbReference type="Gene3D" id="3.40.1190.20">
    <property type="match status" value="1"/>
</dbReference>
<dbReference type="InterPro" id="IPR002173">
    <property type="entry name" value="Carboh/pur_kinase_PfkB_CS"/>
</dbReference>
<dbReference type="Proteomes" id="UP000002209">
    <property type="component" value="Chromosome"/>
</dbReference>
<dbReference type="PROSITE" id="PS00584">
    <property type="entry name" value="PFKB_KINASES_2"/>
    <property type="match status" value="1"/>
</dbReference>
<dbReference type="GO" id="GO:0005829">
    <property type="term" value="C:cytosol"/>
    <property type="evidence" value="ECO:0007669"/>
    <property type="project" value="TreeGrafter"/>
</dbReference>
<dbReference type="GO" id="GO:0016301">
    <property type="term" value="F:kinase activity"/>
    <property type="evidence" value="ECO:0007669"/>
    <property type="project" value="UniProtKB-KW"/>
</dbReference>
<dbReference type="HOGENOM" id="CLU_065902_2_1_0"/>
<dbReference type="AlphaFoldDB" id="C1A8F0"/>
<dbReference type="InterPro" id="IPR011611">
    <property type="entry name" value="PfkB_dom"/>
</dbReference>
<dbReference type="SUPFAM" id="SSF53613">
    <property type="entry name" value="Ribokinase-like"/>
    <property type="match status" value="1"/>
</dbReference>
<dbReference type="KEGG" id="gau:GAU_1468"/>
<dbReference type="STRING" id="379066.GAU_1468"/>
<evidence type="ECO:0000256" key="1">
    <source>
        <dbReference type="ARBA" id="ARBA00022679"/>
    </source>
</evidence>
<protein>
    <submittedName>
        <fullName evidence="4">PfkB family protein</fullName>
    </submittedName>
</protein>
<evidence type="ECO:0000259" key="3">
    <source>
        <dbReference type="Pfam" id="PF00294"/>
    </source>
</evidence>
<gene>
    <name evidence="4" type="ordered locus">GAU_1468</name>
</gene>
<sequence length="312" mass="34411">MNSSSAANPVLVVGSVALDSVETPFGKADEVLGGSGTFFSSSASHFAPVQLVGVVGDDYPVEKLAPLAERGVDLAGLEKVEGTSFRWRGRYRHDLNSAETLETHLGVFSHFRPNIPEQFRRAPFVFLANIDPRLQLQVLEQVEKPRLVACDTMNFWIESRRPELIELLKHVDLITLNDGEARQLTEHTNLVQAARWILDKGPKHVLIKKGEHGAFMFNRESVFFAPAYPLESVFDPTGAGDSFAGGFMGYLAATGDISERAMRRAVVVGSAMGSFAVEKFSNTRLLEITRADIDARVQEFRQLVAFDSELDA</sequence>
<keyword evidence="1" id="KW-0808">Transferase</keyword>
<dbReference type="PANTHER" id="PTHR10584">
    <property type="entry name" value="SUGAR KINASE"/>
    <property type="match status" value="1"/>
</dbReference>
<dbReference type="Pfam" id="PF00294">
    <property type="entry name" value="PfkB"/>
    <property type="match status" value="1"/>
</dbReference>
<dbReference type="eggNOG" id="COG0524">
    <property type="taxonomic scope" value="Bacteria"/>
</dbReference>
<keyword evidence="5" id="KW-1185">Reference proteome</keyword>
<keyword evidence="2" id="KW-0418">Kinase</keyword>
<name>C1A8F0_GEMAT</name>
<evidence type="ECO:0000313" key="4">
    <source>
        <dbReference type="EMBL" id="BAH38510.1"/>
    </source>
</evidence>
<dbReference type="EMBL" id="AP009153">
    <property type="protein sequence ID" value="BAH38510.1"/>
    <property type="molecule type" value="Genomic_DNA"/>
</dbReference>
<evidence type="ECO:0000256" key="2">
    <source>
        <dbReference type="ARBA" id="ARBA00022777"/>
    </source>
</evidence>
<dbReference type="InterPro" id="IPR029056">
    <property type="entry name" value="Ribokinase-like"/>
</dbReference>
<feature type="domain" description="Carbohydrate kinase PfkB" evidence="3">
    <location>
        <begin position="42"/>
        <end position="281"/>
    </location>
</feature>
<reference evidence="5" key="1">
    <citation type="submission" date="2006-03" db="EMBL/GenBank/DDBJ databases">
        <title>Complete genome sequence of Gemmatimonas aurantiaca T-27 that represents a novel phylum Gemmatimonadetes.</title>
        <authorList>
            <person name="Takasaki K."/>
            <person name="Ichikawa N."/>
            <person name="Miura H."/>
            <person name="Matsushita S."/>
            <person name="Watanabe Y."/>
            <person name="Oguchi A."/>
            <person name="Ankai A."/>
            <person name="Yashiro I."/>
            <person name="Takahashi M."/>
            <person name="Terui Y."/>
            <person name="Fukui S."/>
            <person name="Yokoyama H."/>
            <person name="Tanikawa S."/>
            <person name="Hanada S."/>
            <person name="Kamagata Y."/>
            <person name="Fujita N."/>
        </authorList>
    </citation>
    <scope>NUCLEOTIDE SEQUENCE [LARGE SCALE GENOMIC DNA]</scope>
    <source>
        <strain evidence="5">T-27 / DSM 14586 / JCM 11422 / NBRC 100505</strain>
    </source>
</reference>
<proteinExistence type="predicted"/>